<protein>
    <submittedName>
        <fullName evidence="1">Uncharacterized protein</fullName>
    </submittedName>
</protein>
<accession>A0A9P3TBS4</accession>
<evidence type="ECO:0000313" key="1">
    <source>
        <dbReference type="EMBL" id="HAT3584653.1"/>
    </source>
</evidence>
<dbReference type="AlphaFoldDB" id="A0A9P3TBS4"/>
<reference evidence="1" key="1">
    <citation type="journal article" date="2018" name="Genome Biol.">
        <title>SKESA: strategic k-mer extension for scrupulous assemblies.</title>
        <authorList>
            <person name="Souvorov A."/>
            <person name="Agarwala R."/>
            <person name="Lipman D.J."/>
        </authorList>
    </citation>
    <scope>NUCLEOTIDE SEQUENCE</scope>
    <source>
        <strain evidence="1">CAVp300</strain>
    </source>
</reference>
<proteinExistence type="predicted"/>
<organism evidence="1 2">
    <name type="scientific">Kluyvera intermedia</name>
    <name type="common">Enterobacter intermedius</name>
    <dbReference type="NCBI Taxonomy" id="61648"/>
    <lineage>
        <taxon>Bacteria</taxon>
        <taxon>Pseudomonadati</taxon>
        <taxon>Pseudomonadota</taxon>
        <taxon>Gammaproteobacteria</taxon>
        <taxon>Enterobacterales</taxon>
        <taxon>Enterobacteriaceae</taxon>
        <taxon>Kluyvera</taxon>
    </lineage>
</organism>
<sequence length="97" mass="10914">MSEYKCCLCGKICDGYSCYEYRGFISCEEHFEQVIAKVDIRRAEIIARNNAVTKPLAGLDIDPRSAIGRANRELLAPAIEIAGKETLAEQQYRRGEL</sequence>
<dbReference type="Proteomes" id="UP000867740">
    <property type="component" value="Unassembled WGS sequence"/>
</dbReference>
<name>A0A9P3TBS4_KLUIN</name>
<gene>
    <name evidence="1" type="ORF">I8531_005048</name>
</gene>
<reference evidence="1" key="2">
    <citation type="submission" date="2020-10" db="EMBL/GenBank/DDBJ databases">
        <authorList>
            <consortium name="NCBI Pathogen Detection Project"/>
        </authorList>
    </citation>
    <scope>NUCLEOTIDE SEQUENCE</scope>
    <source>
        <strain evidence="1">CAVp300</strain>
    </source>
</reference>
<dbReference type="EMBL" id="DACSUM010000066">
    <property type="protein sequence ID" value="HAT3584653.1"/>
    <property type="molecule type" value="Genomic_DNA"/>
</dbReference>
<comment type="caution">
    <text evidence="1">The sequence shown here is derived from an EMBL/GenBank/DDBJ whole genome shotgun (WGS) entry which is preliminary data.</text>
</comment>
<evidence type="ECO:0000313" key="2">
    <source>
        <dbReference type="Proteomes" id="UP000867740"/>
    </source>
</evidence>
<dbReference type="RefSeq" id="WP_047371507.1">
    <property type="nucleotide sequence ID" value="NZ_CABMNU010000005.1"/>
</dbReference>